<dbReference type="AlphaFoldDB" id="A0A1G2R5C0"/>
<dbReference type="InterPro" id="IPR011146">
    <property type="entry name" value="HIT-like"/>
</dbReference>
<dbReference type="PROSITE" id="PS00892">
    <property type="entry name" value="HIT_1"/>
    <property type="match status" value="1"/>
</dbReference>
<dbReference type="Pfam" id="PF01230">
    <property type="entry name" value="HIT"/>
    <property type="match status" value="1"/>
</dbReference>
<evidence type="ECO:0000256" key="1">
    <source>
        <dbReference type="PROSITE-ProRule" id="PRU00464"/>
    </source>
</evidence>
<dbReference type="PANTHER" id="PTHR42997:SF1">
    <property type="entry name" value="AP-4-A PHOSPHORYLASE"/>
    <property type="match status" value="1"/>
</dbReference>
<dbReference type="InterPro" id="IPR019808">
    <property type="entry name" value="Histidine_triad_CS"/>
</dbReference>
<sequence>MEENCVFCSSRAEGGRTIFETEHFLLIYDNFPVSKGHALIVSKRHVLSMFELNSWEWCNLSAMVLSAKAYLDKIFHPDGYNVGINCGEAAGQTVFHLHIHVIPRYKGDVTDPRGGIRNLKKSLVPYLVRES</sequence>
<dbReference type="InterPro" id="IPR052908">
    <property type="entry name" value="AP-4-A_phosphorylase"/>
</dbReference>
<dbReference type="InterPro" id="IPR036265">
    <property type="entry name" value="HIT-like_sf"/>
</dbReference>
<evidence type="ECO:0000313" key="4">
    <source>
        <dbReference type="Proteomes" id="UP000179258"/>
    </source>
</evidence>
<dbReference type="Gene3D" id="3.30.428.10">
    <property type="entry name" value="HIT-like"/>
    <property type="match status" value="1"/>
</dbReference>
<feature type="short sequence motif" description="Histidine triad motif" evidence="1">
    <location>
        <begin position="96"/>
        <end position="100"/>
    </location>
</feature>
<comment type="caution">
    <text evidence="3">The sequence shown here is derived from an EMBL/GenBank/DDBJ whole genome shotgun (WGS) entry which is preliminary data.</text>
</comment>
<gene>
    <name evidence="3" type="ORF">A3D59_03355</name>
</gene>
<dbReference type="PANTHER" id="PTHR42997">
    <property type="entry name" value="HIT FAMILY HYDROLASE"/>
    <property type="match status" value="1"/>
</dbReference>
<evidence type="ECO:0000259" key="2">
    <source>
        <dbReference type="PROSITE" id="PS51084"/>
    </source>
</evidence>
<evidence type="ECO:0000313" key="3">
    <source>
        <dbReference type="EMBL" id="OHA67758.1"/>
    </source>
</evidence>
<feature type="domain" description="HIT" evidence="2">
    <location>
        <begin position="3"/>
        <end position="111"/>
    </location>
</feature>
<protein>
    <recommendedName>
        <fullName evidence="2">HIT domain-containing protein</fullName>
    </recommendedName>
</protein>
<dbReference type="Proteomes" id="UP000179258">
    <property type="component" value="Unassembled WGS sequence"/>
</dbReference>
<name>A0A1G2R5C0_9BACT</name>
<reference evidence="3 4" key="1">
    <citation type="journal article" date="2016" name="Nat. Commun.">
        <title>Thousands of microbial genomes shed light on interconnected biogeochemical processes in an aquifer system.</title>
        <authorList>
            <person name="Anantharaman K."/>
            <person name="Brown C.T."/>
            <person name="Hug L.A."/>
            <person name="Sharon I."/>
            <person name="Castelle C.J."/>
            <person name="Probst A.J."/>
            <person name="Thomas B.C."/>
            <person name="Singh A."/>
            <person name="Wilkins M.J."/>
            <person name="Karaoz U."/>
            <person name="Brodie E.L."/>
            <person name="Williams K.H."/>
            <person name="Hubbard S.S."/>
            <person name="Banfield J.F."/>
        </authorList>
    </citation>
    <scope>NUCLEOTIDE SEQUENCE [LARGE SCALE GENOMIC DNA]</scope>
</reference>
<dbReference type="SUPFAM" id="SSF54197">
    <property type="entry name" value="HIT-like"/>
    <property type="match status" value="1"/>
</dbReference>
<organism evidence="3 4">
    <name type="scientific">Candidatus Wildermuthbacteria bacterium RIFCSPHIGHO2_02_FULL_47_17</name>
    <dbReference type="NCBI Taxonomy" id="1802452"/>
    <lineage>
        <taxon>Bacteria</taxon>
        <taxon>Candidatus Wildermuthiibacteriota</taxon>
    </lineage>
</organism>
<dbReference type="GO" id="GO:0003824">
    <property type="term" value="F:catalytic activity"/>
    <property type="evidence" value="ECO:0007669"/>
    <property type="project" value="InterPro"/>
</dbReference>
<accession>A0A1G2R5C0</accession>
<proteinExistence type="predicted"/>
<dbReference type="PROSITE" id="PS51084">
    <property type="entry name" value="HIT_2"/>
    <property type="match status" value="1"/>
</dbReference>
<dbReference type="EMBL" id="MHTX01000034">
    <property type="protein sequence ID" value="OHA67758.1"/>
    <property type="molecule type" value="Genomic_DNA"/>
</dbReference>